<proteinExistence type="predicted"/>
<keyword evidence="4" id="KW-1185">Reference proteome</keyword>
<keyword evidence="1" id="KW-0812">Transmembrane</keyword>
<gene>
    <name evidence="3" type="ORF">GCM10009754_53010</name>
</gene>
<dbReference type="EMBL" id="BAAANN010000022">
    <property type="protein sequence ID" value="GAA1971950.1"/>
    <property type="molecule type" value="Genomic_DNA"/>
</dbReference>
<dbReference type="PANTHER" id="PTHR34473:SF3">
    <property type="entry name" value="TRANSMEMBRANE PROTEIN-RELATED"/>
    <property type="match status" value="1"/>
</dbReference>
<comment type="caution">
    <text evidence="3">The sequence shown here is derived from an EMBL/GenBank/DDBJ whole genome shotgun (WGS) entry which is preliminary data.</text>
</comment>
<accession>A0ABN2RN57</accession>
<dbReference type="Pfam" id="PF03703">
    <property type="entry name" value="bPH_2"/>
    <property type="match status" value="1"/>
</dbReference>
<keyword evidence="1" id="KW-1133">Transmembrane helix</keyword>
<feature type="transmembrane region" description="Helical" evidence="1">
    <location>
        <begin position="36"/>
        <end position="56"/>
    </location>
</feature>
<feature type="transmembrane region" description="Helical" evidence="1">
    <location>
        <begin position="12"/>
        <end position="30"/>
    </location>
</feature>
<protein>
    <submittedName>
        <fullName evidence="3">PH domain-containing protein</fullName>
    </submittedName>
</protein>
<feature type="domain" description="YdbS-like PH" evidence="2">
    <location>
        <begin position="64"/>
        <end position="138"/>
    </location>
</feature>
<evidence type="ECO:0000313" key="3">
    <source>
        <dbReference type="EMBL" id="GAA1971950.1"/>
    </source>
</evidence>
<dbReference type="InterPro" id="IPR005182">
    <property type="entry name" value="YdbS-like_PH"/>
</dbReference>
<keyword evidence="1" id="KW-0472">Membrane</keyword>
<reference evidence="3 4" key="1">
    <citation type="journal article" date="2019" name="Int. J. Syst. Evol. Microbiol.">
        <title>The Global Catalogue of Microorganisms (GCM) 10K type strain sequencing project: providing services to taxonomists for standard genome sequencing and annotation.</title>
        <authorList>
            <consortium name="The Broad Institute Genomics Platform"/>
            <consortium name="The Broad Institute Genome Sequencing Center for Infectious Disease"/>
            <person name="Wu L."/>
            <person name="Ma J."/>
        </authorList>
    </citation>
    <scope>NUCLEOTIDE SEQUENCE [LARGE SCALE GENOMIC DNA]</scope>
    <source>
        <strain evidence="3 4">JCM 14545</strain>
    </source>
</reference>
<evidence type="ECO:0000313" key="4">
    <source>
        <dbReference type="Proteomes" id="UP001501116"/>
    </source>
</evidence>
<dbReference type="Proteomes" id="UP001501116">
    <property type="component" value="Unassembled WGS sequence"/>
</dbReference>
<evidence type="ECO:0000256" key="1">
    <source>
        <dbReference type="SAM" id="Phobius"/>
    </source>
</evidence>
<evidence type="ECO:0000259" key="2">
    <source>
        <dbReference type="Pfam" id="PF03703"/>
    </source>
</evidence>
<sequence length="152" mass="16770">MSRRAVRYWTARAALGWLALTAGQVVWFVLDRHDAGIAHIIGLAVTVLLAAAHLAVMPRWRFAVHRWETTADVVYAQSGWVNRERRLAPMSRIQTVDTQQGLFERAFRLTNVTVTTASARGPIRVHALDDAVAENLVAEITARAGAAEDDAT</sequence>
<dbReference type="PANTHER" id="PTHR34473">
    <property type="entry name" value="UPF0699 TRANSMEMBRANE PROTEIN YDBS"/>
    <property type="match status" value="1"/>
</dbReference>
<organism evidence="3 4">
    <name type="scientific">Amycolatopsis minnesotensis</name>
    <dbReference type="NCBI Taxonomy" id="337894"/>
    <lineage>
        <taxon>Bacteria</taxon>
        <taxon>Bacillati</taxon>
        <taxon>Actinomycetota</taxon>
        <taxon>Actinomycetes</taxon>
        <taxon>Pseudonocardiales</taxon>
        <taxon>Pseudonocardiaceae</taxon>
        <taxon>Amycolatopsis</taxon>
    </lineage>
</organism>
<name>A0ABN2RN57_9PSEU</name>